<dbReference type="Proteomes" id="UP000308600">
    <property type="component" value="Unassembled WGS sequence"/>
</dbReference>
<dbReference type="EMBL" id="ML208285">
    <property type="protein sequence ID" value="TFK72427.1"/>
    <property type="molecule type" value="Genomic_DNA"/>
</dbReference>
<name>A0ACD3B638_9AGAR</name>
<evidence type="ECO:0000313" key="1">
    <source>
        <dbReference type="EMBL" id="TFK72427.1"/>
    </source>
</evidence>
<organism evidence="1 2">
    <name type="scientific">Pluteus cervinus</name>
    <dbReference type="NCBI Taxonomy" id="181527"/>
    <lineage>
        <taxon>Eukaryota</taxon>
        <taxon>Fungi</taxon>
        <taxon>Dikarya</taxon>
        <taxon>Basidiomycota</taxon>
        <taxon>Agaricomycotina</taxon>
        <taxon>Agaricomycetes</taxon>
        <taxon>Agaricomycetidae</taxon>
        <taxon>Agaricales</taxon>
        <taxon>Pluteineae</taxon>
        <taxon>Pluteaceae</taxon>
        <taxon>Pluteus</taxon>
    </lineage>
</organism>
<gene>
    <name evidence="1" type="ORF">BDN72DRAFT_792372</name>
</gene>
<proteinExistence type="predicted"/>
<evidence type="ECO:0000313" key="2">
    <source>
        <dbReference type="Proteomes" id="UP000308600"/>
    </source>
</evidence>
<reference evidence="1 2" key="1">
    <citation type="journal article" date="2019" name="Nat. Ecol. Evol.">
        <title>Megaphylogeny resolves global patterns of mushroom evolution.</title>
        <authorList>
            <person name="Varga T."/>
            <person name="Krizsan K."/>
            <person name="Foldi C."/>
            <person name="Dima B."/>
            <person name="Sanchez-Garcia M."/>
            <person name="Sanchez-Ramirez S."/>
            <person name="Szollosi G.J."/>
            <person name="Szarkandi J.G."/>
            <person name="Papp V."/>
            <person name="Albert L."/>
            <person name="Andreopoulos W."/>
            <person name="Angelini C."/>
            <person name="Antonin V."/>
            <person name="Barry K.W."/>
            <person name="Bougher N.L."/>
            <person name="Buchanan P."/>
            <person name="Buyck B."/>
            <person name="Bense V."/>
            <person name="Catcheside P."/>
            <person name="Chovatia M."/>
            <person name="Cooper J."/>
            <person name="Damon W."/>
            <person name="Desjardin D."/>
            <person name="Finy P."/>
            <person name="Geml J."/>
            <person name="Haridas S."/>
            <person name="Hughes K."/>
            <person name="Justo A."/>
            <person name="Karasinski D."/>
            <person name="Kautmanova I."/>
            <person name="Kiss B."/>
            <person name="Kocsube S."/>
            <person name="Kotiranta H."/>
            <person name="LaButti K.M."/>
            <person name="Lechner B.E."/>
            <person name="Liimatainen K."/>
            <person name="Lipzen A."/>
            <person name="Lukacs Z."/>
            <person name="Mihaltcheva S."/>
            <person name="Morgado L.N."/>
            <person name="Niskanen T."/>
            <person name="Noordeloos M.E."/>
            <person name="Ohm R.A."/>
            <person name="Ortiz-Santana B."/>
            <person name="Ovrebo C."/>
            <person name="Racz N."/>
            <person name="Riley R."/>
            <person name="Savchenko A."/>
            <person name="Shiryaev A."/>
            <person name="Soop K."/>
            <person name="Spirin V."/>
            <person name="Szebenyi C."/>
            <person name="Tomsovsky M."/>
            <person name="Tulloss R.E."/>
            <person name="Uehling J."/>
            <person name="Grigoriev I.V."/>
            <person name="Vagvolgyi C."/>
            <person name="Papp T."/>
            <person name="Martin F.M."/>
            <person name="Miettinen O."/>
            <person name="Hibbett D.S."/>
            <person name="Nagy L.G."/>
        </authorList>
    </citation>
    <scope>NUCLEOTIDE SEQUENCE [LARGE SCALE GENOMIC DNA]</scope>
    <source>
        <strain evidence="1 2">NL-1719</strain>
    </source>
</reference>
<sequence length="429" mass="45752">MLPAQTTALVIGAGPTGVAATISLLKAGCKDVVLVDASPARSVFTSRAMAIHAATLEALESIGCADQMANRGIQSQGVTVCDRKSQLLTPGFTTLAPYTKYPYVLFLPQHITEEILEQTLENMGTKVIRSHKVVSLQDSGVEGVTSVHFENGSVINARYIIGADGARSTVRQLSGINFTDPDGEASDTENAAPQMVLADVVFNTTSPALPVDTAYSVMCSEGFILCFPLPKPLEGDETPYRIAFNLPLSQATPPSHPTTELIQEYLNKRGPFGLSSDPSVNPSPIHITKTIWSTRFRTHSAVADTFTTILKTESGKEGAHVFLVGDAAHVHSPAGGQGMNLGLRDAIGLSAVLTRHVEGDSTALEEYAKERHERALTTIRLTKRVMGIFTALSTPGVFGGLQAAVVCFFGSLPFVKRMSAWQLSGLGNR</sequence>
<accession>A0ACD3B638</accession>
<keyword evidence="2" id="KW-1185">Reference proteome</keyword>
<protein>
    <submittedName>
        <fullName evidence="1">FAD/NAD(P)-binding domain-containing protein</fullName>
    </submittedName>
</protein>